<sequence>METISRRNFLTLGALGAAGAAIGLAGCTPQAPAEKGALSATGAEGATGRGTINCSGIVVNPTEVNEVYTTDILVVGGGLSGLAAAVQATQNGDAMILLEGQATLGGNGQGVEGTFAINSRFQKEQGIEIEPWEIMREELGKTQWAADGLLYKDLIDNAADNLHWLVDECGCELEGKIDNYPCGTGEGKVDSFHWWKEGVAYLGYVRPMEQVLRDAGADIRLNTRGLEFSYDDAGAVNGVYAQDAFGDIVKFEAKQVIIATGGFANDDDRLTKMGFDLTTLDRIGMPGHWGDGVNMTVAAGVAEFPGVCYLKYNCISHMTETFGPFWGAFAFGGPFLWLNPESDRFVDESVSYLVGNITSQTIPIHTQGGVAFSVFDEAICTKVIADNAEAAAQWETPKDLREEIEGMISAGDDVWRADSLVEVAELAGLDAAKVQAQVDEYNGYCAAGHDSLFGKDAEYLLPIQEGPFYIARIHERMEGPLGGVKTNRHFQPVLQDGGVLENVYVVGLDGIMLYRDVYPMDVPGSASAECIFGGRSAAMQAHAKLQG</sequence>
<dbReference type="SUPFAM" id="SSF56425">
    <property type="entry name" value="Succinate dehydrogenase/fumarate reductase flavoprotein, catalytic domain"/>
    <property type="match status" value="1"/>
</dbReference>
<keyword evidence="4" id="KW-0560">Oxidoreductase</keyword>
<dbReference type="InterPro" id="IPR006311">
    <property type="entry name" value="TAT_signal"/>
</dbReference>
<name>A0A6N8JKH7_9ACTN</name>
<evidence type="ECO:0000313" key="7">
    <source>
        <dbReference type="Proteomes" id="UP000463388"/>
    </source>
</evidence>
<dbReference type="InterPro" id="IPR050315">
    <property type="entry name" value="FAD-oxidoreductase_2"/>
</dbReference>
<dbReference type="InterPro" id="IPR036188">
    <property type="entry name" value="FAD/NAD-bd_sf"/>
</dbReference>
<dbReference type="Gene3D" id="3.50.50.60">
    <property type="entry name" value="FAD/NAD(P)-binding domain"/>
    <property type="match status" value="1"/>
</dbReference>
<evidence type="ECO:0000259" key="5">
    <source>
        <dbReference type="Pfam" id="PF00890"/>
    </source>
</evidence>
<dbReference type="Gene3D" id="3.90.700.10">
    <property type="entry name" value="Succinate dehydrogenase/fumarate reductase flavoprotein, catalytic domain"/>
    <property type="match status" value="1"/>
</dbReference>
<comment type="cofactor">
    <cofactor evidence="1">
        <name>FAD</name>
        <dbReference type="ChEBI" id="CHEBI:57692"/>
    </cofactor>
</comment>
<dbReference type="InterPro" id="IPR019546">
    <property type="entry name" value="TAT_signal_bac_arc"/>
</dbReference>
<evidence type="ECO:0000256" key="1">
    <source>
        <dbReference type="ARBA" id="ARBA00001974"/>
    </source>
</evidence>
<dbReference type="NCBIfam" id="TIGR01409">
    <property type="entry name" value="TAT_signal_seq"/>
    <property type="match status" value="1"/>
</dbReference>
<dbReference type="Proteomes" id="UP000463388">
    <property type="component" value="Unassembled WGS sequence"/>
</dbReference>
<evidence type="ECO:0000256" key="4">
    <source>
        <dbReference type="ARBA" id="ARBA00023002"/>
    </source>
</evidence>
<dbReference type="PANTHER" id="PTHR43400">
    <property type="entry name" value="FUMARATE REDUCTASE"/>
    <property type="match status" value="1"/>
</dbReference>
<organism evidence="6 7">
    <name type="scientific">Adlercreutzia mucosicola</name>
    <dbReference type="NCBI Taxonomy" id="580026"/>
    <lineage>
        <taxon>Bacteria</taxon>
        <taxon>Bacillati</taxon>
        <taxon>Actinomycetota</taxon>
        <taxon>Coriobacteriia</taxon>
        <taxon>Eggerthellales</taxon>
        <taxon>Eggerthellaceae</taxon>
        <taxon>Adlercreutzia</taxon>
    </lineage>
</organism>
<dbReference type="PROSITE" id="PS51257">
    <property type="entry name" value="PROKAR_LIPOPROTEIN"/>
    <property type="match status" value="1"/>
</dbReference>
<proteinExistence type="predicted"/>
<dbReference type="GO" id="GO:0033765">
    <property type="term" value="F:steroid dehydrogenase activity, acting on the CH-CH group of donors"/>
    <property type="evidence" value="ECO:0007669"/>
    <property type="project" value="UniProtKB-ARBA"/>
</dbReference>
<dbReference type="PROSITE" id="PS51318">
    <property type="entry name" value="TAT"/>
    <property type="match status" value="1"/>
</dbReference>
<dbReference type="RefSeq" id="WP_160344643.1">
    <property type="nucleotide sequence ID" value="NZ_WSRR01000002.1"/>
</dbReference>
<dbReference type="PRINTS" id="PR00411">
    <property type="entry name" value="PNDRDTASEI"/>
</dbReference>
<keyword evidence="2" id="KW-0285">Flavoprotein</keyword>
<dbReference type="PANTHER" id="PTHR43400:SF7">
    <property type="entry name" value="FAD-DEPENDENT OXIDOREDUCTASE 2 FAD BINDING DOMAIN-CONTAINING PROTEIN"/>
    <property type="match status" value="1"/>
</dbReference>
<accession>A0A6N8JKH7</accession>
<dbReference type="Pfam" id="PF00890">
    <property type="entry name" value="FAD_binding_2"/>
    <property type="match status" value="1"/>
</dbReference>
<dbReference type="InterPro" id="IPR027477">
    <property type="entry name" value="Succ_DH/fumarate_Rdtase_cat_sf"/>
</dbReference>
<dbReference type="AlphaFoldDB" id="A0A6N8JKH7"/>
<keyword evidence="3" id="KW-0274">FAD</keyword>
<evidence type="ECO:0000313" key="6">
    <source>
        <dbReference type="EMBL" id="MVX60152.1"/>
    </source>
</evidence>
<feature type="domain" description="FAD-dependent oxidoreductase 2 FAD-binding" evidence="5">
    <location>
        <begin position="71"/>
        <end position="507"/>
    </location>
</feature>
<dbReference type="InterPro" id="IPR003953">
    <property type="entry name" value="FAD-dep_OxRdtase_2_FAD-bd"/>
</dbReference>
<comment type="caution">
    <text evidence="6">The sequence shown here is derived from an EMBL/GenBank/DDBJ whole genome shotgun (WGS) entry which is preliminary data.</text>
</comment>
<reference evidence="6 7" key="1">
    <citation type="submission" date="2019-12" db="EMBL/GenBank/DDBJ databases">
        <title>Microbes associate with the intestines of laboratory mice.</title>
        <authorList>
            <person name="Navarre W."/>
            <person name="Wong E."/>
        </authorList>
    </citation>
    <scope>NUCLEOTIDE SEQUENCE [LARGE SCALE GENOMIC DNA]</scope>
    <source>
        <strain evidence="6 7">NM66_B29</strain>
    </source>
</reference>
<dbReference type="OrthoDB" id="9805852at2"/>
<evidence type="ECO:0000256" key="3">
    <source>
        <dbReference type="ARBA" id="ARBA00022827"/>
    </source>
</evidence>
<dbReference type="EMBL" id="WSRR01000002">
    <property type="protein sequence ID" value="MVX60152.1"/>
    <property type="molecule type" value="Genomic_DNA"/>
</dbReference>
<dbReference type="SUPFAM" id="SSF51905">
    <property type="entry name" value="FAD/NAD(P)-binding domain"/>
    <property type="match status" value="1"/>
</dbReference>
<gene>
    <name evidence="6" type="ORF">GKZ27_01505</name>
</gene>
<keyword evidence="7" id="KW-1185">Reference proteome</keyword>
<protein>
    <submittedName>
        <fullName evidence="6">FAD-dependent oxidoreductase</fullName>
    </submittedName>
</protein>
<evidence type="ECO:0000256" key="2">
    <source>
        <dbReference type="ARBA" id="ARBA00022630"/>
    </source>
</evidence>